<evidence type="ECO:0000256" key="1">
    <source>
        <dbReference type="SAM" id="MobiDB-lite"/>
    </source>
</evidence>
<feature type="compositionally biased region" description="Low complexity" evidence="1">
    <location>
        <begin position="23"/>
        <end position="40"/>
    </location>
</feature>
<gene>
    <name evidence="2" type="ORF">ESCO_005491</name>
</gene>
<feature type="compositionally biased region" description="Acidic residues" evidence="1">
    <location>
        <begin position="66"/>
        <end position="78"/>
    </location>
</feature>
<organism evidence="2 3">
    <name type="scientific">Escovopsis weberi</name>
    <dbReference type="NCBI Taxonomy" id="150374"/>
    <lineage>
        <taxon>Eukaryota</taxon>
        <taxon>Fungi</taxon>
        <taxon>Dikarya</taxon>
        <taxon>Ascomycota</taxon>
        <taxon>Pezizomycotina</taxon>
        <taxon>Sordariomycetes</taxon>
        <taxon>Hypocreomycetidae</taxon>
        <taxon>Hypocreales</taxon>
        <taxon>Hypocreaceae</taxon>
        <taxon>Escovopsis</taxon>
    </lineage>
</organism>
<accession>A0A0M8N4J1</accession>
<evidence type="ECO:0000313" key="3">
    <source>
        <dbReference type="Proteomes" id="UP000053831"/>
    </source>
</evidence>
<comment type="caution">
    <text evidence="2">The sequence shown here is derived from an EMBL/GenBank/DDBJ whole genome shotgun (WGS) entry which is preliminary data.</text>
</comment>
<feature type="compositionally biased region" description="Acidic residues" evidence="1">
    <location>
        <begin position="1"/>
        <end position="20"/>
    </location>
</feature>
<reference evidence="2 3" key="1">
    <citation type="submission" date="2015-07" db="EMBL/GenBank/DDBJ databases">
        <title>The genome of the fungus Escovopsis weberi, a specialized disease agent of ant agriculture.</title>
        <authorList>
            <person name="de Man T.J."/>
            <person name="Stajich J.E."/>
            <person name="Kubicek C.P."/>
            <person name="Chenthamara K."/>
            <person name="Atanasova L."/>
            <person name="Druzhinina I.S."/>
            <person name="Birnbaum S."/>
            <person name="Barribeau S.M."/>
            <person name="Teiling C."/>
            <person name="Suen G."/>
            <person name="Currie C."/>
            <person name="Gerardo N.M."/>
        </authorList>
    </citation>
    <scope>NUCLEOTIDE SEQUENCE [LARGE SCALE GENOMIC DNA]</scope>
</reference>
<protein>
    <submittedName>
        <fullName evidence="2">Uncharacterized protein</fullName>
    </submittedName>
</protein>
<dbReference type="Proteomes" id="UP000053831">
    <property type="component" value="Unassembled WGS sequence"/>
</dbReference>
<dbReference type="AlphaFoldDB" id="A0A0M8N4J1"/>
<keyword evidence="3" id="KW-1185">Reference proteome</keyword>
<evidence type="ECO:0000313" key="2">
    <source>
        <dbReference type="EMBL" id="KOS20464.1"/>
    </source>
</evidence>
<proteinExistence type="predicted"/>
<name>A0A0M8N4J1_ESCWE</name>
<sequence length="119" mass="12475">MADAENFEDDLFADLYEDTETGSKPAAPAPASTQPASAESNVNGLEKKEPAAQSAGDIEASHGDEMNEDNEEDEDDVDFNLGGGTSGSADQMSHSMQHDDTPSTPPYGTVHRASAKEDG</sequence>
<dbReference type="OrthoDB" id="3872446at2759"/>
<dbReference type="EMBL" id="LGSR01000017">
    <property type="protein sequence ID" value="KOS20464.1"/>
    <property type="molecule type" value="Genomic_DNA"/>
</dbReference>
<feature type="region of interest" description="Disordered" evidence="1">
    <location>
        <begin position="1"/>
        <end position="119"/>
    </location>
</feature>
<dbReference type="STRING" id="150374.A0A0M8N4J1"/>